<gene>
    <name evidence="1" type="ORF">CJ192_02415</name>
</gene>
<dbReference type="InterPro" id="IPR027304">
    <property type="entry name" value="Trigger_fact/SurA_dom_sf"/>
</dbReference>
<organism evidence="1 2">
    <name type="scientific">Anaerococcus hydrogenalis</name>
    <dbReference type="NCBI Taxonomy" id="33029"/>
    <lineage>
        <taxon>Bacteria</taxon>
        <taxon>Bacillati</taxon>
        <taxon>Bacillota</taxon>
        <taxon>Tissierellia</taxon>
        <taxon>Tissierellales</taxon>
        <taxon>Peptoniphilaceae</taxon>
        <taxon>Anaerococcus</taxon>
    </lineage>
</organism>
<dbReference type="Pfam" id="PF13623">
    <property type="entry name" value="SurA_N_2"/>
    <property type="match status" value="1"/>
</dbReference>
<reference evidence="1 2" key="1">
    <citation type="submission" date="2017-09" db="EMBL/GenBank/DDBJ databases">
        <title>Bacterial strain isolated from the female urinary microbiota.</title>
        <authorList>
            <person name="Thomas-White K."/>
            <person name="Kumar N."/>
            <person name="Forster S."/>
            <person name="Putonti C."/>
            <person name="Lawley T."/>
            <person name="Wolfe A.J."/>
        </authorList>
    </citation>
    <scope>NUCLEOTIDE SEQUENCE [LARGE SCALE GENOMIC DNA]</scope>
    <source>
        <strain evidence="1 2">UMB0204</strain>
    </source>
</reference>
<dbReference type="RefSeq" id="WP_102197630.1">
    <property type="nucleotide sequence ID" value="NZ_PNHP01000001.1"/>
</dbReference>
<dbReference type="Proteomes" id="UP000235658">
    <property type="component" value="Unassembled WGS sequence"/>
</dbReference>
<proteinExistence type="predicted"/>
<dbReference type="PROSITE" id="PS51257">
    <property type="entry name" value="PROKAR_LIPOPROTEIN"/>
    <property type="match status" value="1"/>
</dbReference>
<evidence type="ECO:0008006" key="3">
    <source>
        <dbReference type="Google" id="ProtNLM"/>
    </source>
</evidence>
<dbReference type="GeneID" id="84578033"/>
<dbReference type="Gene3D" id="1.10.4030.10">
    <property type="entry name" value="Porin chaperone SurA, peptide-binding domain"/>
    <property type="match status" value="1"/>
</dbReference>
<accession>A0A2N6ULE1</accession>
<name>A0A2N6ULE1_9FIRM</name>
<comment type="caution">
    <text evidence="1">The sequence shown here is derived from an EMBL/GenBank/DDBJ whole genome shotgun (WGS) entry which is preliminary data.</text>
</comment>
<protein>
    <recommendedName>
        <fullName evidence="3">Peptidylprolyl isomerase</fullName>
    </recommendedName>
</protein>
<evidence type="ECO:0000313" key="1">
    <source>
        <dbReference type="EMBL" id="PMC82607.1"/>
    </source>
</evidence>
<dbReference type="AlphaFoldDB" id="A0A2N6ULE1"/>
<evidence type="ECO:0000313" key="2">
    <source>
        <dbReference type="Proteomes" id="UP000235658"/>
    </source>
</evidence>
<dbReference type="SUPFAM" id="SSF109998">
    <property type="entry name" value="Triger factor/SurA peptide-binding domain-like"/>
    <property type="match status" value="1"/>
</dbReference>
<sequence>MKRIQKVLIQKKTIIAIISLFCLILGSCSSKIDKKNNVAYVDGQAISKNLYEKELSYYQKFYLKKYGNNYLDKKTKNGLTNYERLESELLDSLVQDQIMINDLRKNKVKITKNDSLEVIEDLSKKSMSKDSLIENVKSFGADEDEFDEISYMDSIRKKHMDYYFSNDDTKDSEIVDYFKENKYLQKKYKYDCLIFDNESEAIKIRANIKNSQDFKKYLNSKVRNYDIYRSDFVYNDDFLLKESSLKKADQISKIFKYKDSYIISMINSVNQNENDLLIDAKKIYLKNEYDKYLKNLIKNSNIKLFI</sequence>
<dbReference type="EMBL" id="PNHP01000001">
    <property type="protein sequence ID" value="PMC82607.1"/>
    <property type="molecule type" value="Genomic_DNA"/>
</dbReference>